<dbReference type="EMBL" id="MU006806">
    <property type="protein sequence ID" value="KAF2635456.1"/>
    <property type="molecule type" value="Genomic_DNA"/>
</dbReference>
<dbReference type="Proteomes" id="UP000799753">
    <property type="component" value="Unassembled WGS sequence"/>
</dbReference>
<proteinExistence type="predicted"/>
<feature type="region of interest" description="Disordered" evidence="1">
    <location>
        <begin position="1"/>
        <end position="66"/>
    </location>
</feature>
<accession>A0A6A6RJU2</accession>
<feature type="compositionally biased region" description="Polar residues" evidence="1">
    <location>
        <begin position="50"/>
        <end position="59"/>
    </location>
</feature>
<evidence type="ECO:0000313" key="2">
    <source>
        <dbReference type="EMBL" id="KAF2635456.1"/>
    </source>
</evidence>
<feature type="compositionally biased region" description="Polar residues" evidence="1">
    <location>
        <begin position="1"/>
        <end position="18"/>
    </location>
</feature>
<dbReference type="AlphaFoldDB" id="A0A6A6RJU2"/>
<sequence>MCTTPQAPSGQADSSQTCARKGQQMAGGAVTIGSREIGIRHRTDDVQLGEKSSNNNGTADQHIMEPPCPHRQLCTPCTPEQRNTNTDGDTFSSPLTHTPISCTFLNSFNVHRNLNNRAYGNDSNLWGRRRPHRAIDKRIAQIICERTGAELRFGVLNKTFRGAWPKALLSQITARLE</sequence>
<reference evidence="2" key="1">
    <citation type="journal article" date="2020" name="Stud. Mycol.">
        <title>101 Dothideomycetes genomes: a test case for predicting lifestyles and emergence of pathogens.</title>
        <authorList>
            <person name="Haridas S."/>
            <person name="Albert R."/>
            <person name="Binder M."/>
            <person name="Bloem J."/>
            <person name="Labutti K."/>
            <person name="Salamov A."/>
            <person name="Andreopoulos B."/>
            <person name="Baker S."/>
            <person name="Barry K."/>
            <person name="Bills G."/>
            <person name="Bluhm B."/>
            <person name="Cannon C."/>
            <person name="Castanera R."/>
            <person name="Culley D."/>
            <person name="Daum C."/>
            <person name="Ezra D."/>
            <person name="Gonzalez J."/>
            <person name="Henrissat B."/>
            <person name="Kuo A."/>
            <person name="Liang C."/>
            <person name="Lipzen A."/>
            <person name="Lutzoni F."/>
            <person name="Magnuson J."/>
            <person name="Mondo S."/>
            <person name="Nolan M."/>
            <person name="Ohm R."/>
            <person name="Pangilinan J."/>
            <person name="Park H.-J."/>
            <person name="Ramirez L."/>
            <person name="Alfaro M."/>
            <person name="Sun H."/>
            <person name="Tritt A."/>
            <person name="Yoshinaga Y."/>
            <person name="Zwiers L.-H."/>
            <person name="Turgeon B."/>
            <person name="Goodwin S."/>
            <person name="Spatafora J."/>
            <person name="Crous P."/>
            <person name="Grigoriev I."/>
        </authorList>
    </citation>
    <scope>NUCLEOTIDE SEQUENCE</scope>
    <source>
        <strain evidence="2">CBS 473.64</strain>
    </source>
</reference>
<organism evidence="2 3">
    <name type="scientific">Massarina eburnea CBS 473.64</name>
    <dbReference type="NCBI Taxonomy" id="1395130"/>
    <lineage>
        <taxon>Eukaryota</taxon>
        <taxon>Fungi</taxon>
        <taxon>Dikarya</taxon>
        <taxon>Ascomycota</taxon>
        <taxon>Pezizomycotina</taxon>
        <taxon>Dothideomycetes</taxon>
        <taxon>Pleosporomycetidae</taxon>
        <taxon>Pleosporales</taxon>
        <taxon>Massarineae</taxon>
        <taxon>Massarinaceae</taxon>
        <taxon>Massarina</taxon>
    </lineage>
</organism>
<evidence type="ECO:0000313" key="3">
    <source>
        <dbReference type="Proteomes" id="UP000799753"/>
    </source>
</evidence>
<keyword evidence="3" id="KW-1185">Reference proteome</keyword>
<gene>
    <name evidence="2" type="ORF">P280DRAFT_192691</name>
</gene>
<evidence type="ECO:0000256" key="1">
    <source>
        <dbReference type="SAM" id="MobiDB-lite"/>
    </source>
</evidence>
<protein>
    <submittedName>
        <fullName evidence="2">Uncharacterized protein</fullName>
    </submittedName>
</protein>
<name>A0A6A6RJU2_9PLEO</name>